<evidence type="ECO:0000256" key="17">
    <source>
        <dbReference type="ARBA" id="ARBA00025506"/>
    </source>
</evidence>
<comment type="similarity">
    <text evidence="5">In the C-terminal section; belongs to the cyclodeaminase/cyclohydrolase family.</text>
</comment>
<dbReference type="InterPro" id="IPR037070">
    <property type="entry name" value="Formiminotransferase_C_sf"/>
</dbReference>
<comment type="function">
    <text evidence="17">Folate-dependent enzyme, that displays both transferase and deaminase activity. Serves to channel one-carbon units from formiminoglutamate to the folate pool.</text>
</comment>
<dbReference type="PANTHER" id="PTHR12234:SF0">
    <property type="entry name" value="FORMIMIDOYLTRANSFERASE-CYCLODEAMINASE"/>
    <property type="match status" value="1"/>
</dbReference>
<evidence type="ECO:0000256" key="2">
    <source>
        <dbReference type="ARBA" id="ARBA00004555"/>
    </source>
</evidence>
<evidence type="ECO:0000256" key="11">
    <source>
        <dbReference type="ARBA" id="ARBA00022808"/>
    </source>
</evidence>
<comment type="similarity">
    <text evidence="4">In the N-terminal section; belongs to the formiminotransferase family.</text>
</comment>
<name>A0A7V2AVH3_UNCEI</name>
<dbReference type="InterPro" id="IPR037064">
    <property type="entry name" value="Formiminotransferase_N_sf"/>
</dbReference>
<dbReference type="NCBIfam" id="TIGR02024">
    <property type="entry name" value="FtcD"/>
    <property type="match status" value="1"/>
</dbReference>
<dbReference type="InterPro" id="IPR004227">
    <property type="entry name" value="Formiminotransferase_cat"/>
</dbReference>
<dbReference type="EC" id="2.1.2.5" evidence="6"/>
<proteinExistence type="inferred from homology"/>
<dbReference type="EMBL" id="DSEC01000408">
    <property type="protein sequence ID" value="HER43949.1"/>
    <property type="molecule type" value="Genomic_DNA"/>
</dbReference>
<evidence type="ECO:0000259" key="20">
    <source>
        <dbReference type="SMART" id="SM01221"/>
    </source>
</evidence>
<evidence type="ECO:0000256" key="4">
    <source>
        <dbReference type="ARBA" id="ARBA00008297"/>
    </source>
</evidence>
<evidence type="ECO:0000256" key="3">
    <source>
        <dbReference type="ARBA" id="ARBA00005082"/>
    </source>
</evidence>
<keyword evidence="16" id="KW-0511">Multifunctional enzyme</keyword>
<dbReference type="FunFam" id="3.30.990.10:FF:000001">
    <property type="entry name" value="Formimidoyltransferase cyclodeaminase"/>
    <property type="match status" value="1"/>
</dbReference>
<evidence type="ECO:0000256" key="1">
    <source>
        <dbReference type="ARBA" id="ARBA00004114"/>
    </source>
</evidence>
<comment type="subunit">
    <text evidence="18">Homooctamer, including four polyglutamate binding sites. The subunits are arranged as a tetramer of dimers, and form a planar ring-shaped structure.</text>
</comment>
<keyword evidence="14" id="KW-0206">Cytoskeleton</keyword>
<evidence type="ECO:0000259" key="21">
    <source>
        <dbReference type="SMART" id="SM01222"/>
    </source>
</evidence>
<dbReference type="InterPro" id="IPR012886">
    <property type="entry name" value="Formiminotransferase_N"/>
</dbReference>
<keyword evidence="10 22" id="KW-0808">Transferase</keyword>
<dbReference type="Pfam" id="PF04961">
    <property type="entry name" value="FTCD_C"/>
    <property type="match status" value="1"/>
</dbReference>
<evidence type="ECO:0000256" key="13">
    <source>
        <dbReference type="ARBA" id="ARBA00023034"/>
    </source>
</evidence>
<dbReference type="InterPro" id="IPR051623">
    <property type="entry name" value="FTCD"/>
</dbReference>
<dbReference type="InterPro" id="IPR022384">
    <property type="entry name" value="FormiminoTrfase_cat_dom_sf"/>
</dbReference>
<sequence>MKLVECVPNFSEGRDAAVIDKITAEIRSTEGVKLLDVDPGRDTNRTVVTFIGSPEAAAEAAFKAIARAAEVIDMSKHIGAHPRMGATDVCPFVPVSDVTMAECAELARRLGARVGEELGIPVYLYEHAASSPERRNLANIRAGEYEGLPDKLKDPAWKPDFGPARFNAGAGATVIGAREFLIAYNVNLNTRDTRIAREIAFTIREKGRLKRDDRGQTVRDDAGRALYEPGVFKACKAVGWYMEDFGRAQVSINLVDYTITPPHLVFDECCRIAGGLGARVTGSELVGLIPLEAMLMAGRHYLEKLGKTRGVPESELIHTAVLSMGLGDLYPFEPEKKIIEYQFDRGGPLTAMRIDEFTDLLSTDAPAPGGGSVAALCGALSGALSSMVGALTHGKKGYEKSFGEMEAAGIEGQRLKAEFIADVDRDTAAFNRVMDAMRLPKKTDGEKAERAAAIEEATKEATRVPLEVLRRALAAAELARVAVEKGNRNSISDAGVAALAARTAAEGAYLNVRINLSGIEDASFKEKTLSEADRLRGEVVSHTEETVRLAEKSME</sequence>
<evidence type="ECO:0000256" key="14">
    <source>
        <dbReference type="ARBA" id="ARBA00023212"/>
    </source>
</evidence>
<dbReference type="SUPFAM" id="SSF55116">
    <property type="entry name" value="Formiminotransferase domain of formiminotransferase-cyclodeaminase"/>
    <property type="match status" value="2"/>
</dbReference>
<comment type="caution">
    <text evidence="22">The sequence shown here is derived from an EMBL/GenBank/DDBJ whole genome shotgun (WGS) entry which is preliminary data.</text>
</comment>
<evidence type="ECO:0000256" key="12">
    <source>
        <dbReference type="ARBA" id="ARBA00022954"/>
    </source>
</evidence>
<dbReference type="UniPathway" id="UPA00379">
    <property type="reaction ID" value="UER00555"/>
</dbReference>
<dbReference type="SMART" id="SM01222">
    <property type="entry name" value="FTCD_N"/>
    <property type="match status" value="1"/>
</dbReference>
<evidence type="ECO:0000256" key="10">
    <source>
        <dbReference type="ARBA" id="ARBA00022679"/>
    </source>
</evidence>
<dbReference type="InterPro" id="IPR013802">
    <property type="entry name" value="Formiminotransferase_C"/>
</dbReference>
<dbReference type="GO" id="GO:0019557">
    <property type="term" value="P:L-histidine catabolic process to glutamate and formate"/>
    <property type="evidence" value="ECO:0007669"/>
    <property type="project" value="UniProtKB-UniPathway"/>
</dbReference>
<dbReference type="Pfam" id="PF02971">
    <property type="entry name" value="FTCD"/>
    <property type="match status" value="1"/>
</dbReference>
<dbReference type="EC" id="4.3.1.4" evidence="7"/>
<keyword evidence="13" id="KW-0333">Golgi apparatus</keyword>
<dbReference type="SUPFAM" id="SSF101262">
    <property type="entry name" value="Methenyltetrahydrofolate cyclohydrolase-like"/>
    <property type="match status" value="1"/>
</dbReference>
<comment type="pathway">
    <text evidence="3">Amino-acid degradation; L-histidine degradation into L-glutamate; L-glutamate from N-formimidoyl-L-glutamate (transferase route): step 1/1.</text>
</comment>
<evidence type="ECO:0000256" key="16">
    <source>
        <dbReference type="ARBA" id="ARBA00023268"/>
    </source>
</evidence>
<dbReference type="Proteomes" id="UP000886069">
    <property type="component" value="Unassembled WGS sequence"/>
</dbReference>
<evidence type="ECO:0000256" key="7">
    <source>
        <dbReference type="ARBA" id="ARBA00012998"/>
    </source>
</evidence>
<gene>
    <name evidence="22" type="primary">ftcD</name>
    <name evidence="22" type="ORF">ENO08_05770</name>
</gene>
<dbReference type="GO" id="GO:0005814">
    <property type="term" value="C:centriole"/>
    <property type="evidence" value="ECO:0007669"/>
    <property type="project" value="UniProtKB-SubCell"/>
</dbReference>
<protein>
    <recommendedName>
        <fullName evidence="8">Formimidoyltransferase-cyclodeaminase</fullName>
        <ecNumber evidence="6">2.1.2.5</ecNumber>
        <ecNumber evidence="7">4.3.1.4</ecNumber>
    </recommendedName>
    <alternativeName>
        <fullName evidence="19">Formiminotransferase-cyclodeaminase</fullName>
    </alternativeName>
</protein>
<keyword evidence="11" id="KW-0369">Histidine metabolism</keyword>
<dbReference type="Gene3D" id="1.20.120.680">
    <property type="entry name" value="Formiminotetrahydrofolate cyclodeaminase monomer, up-and-down helical bundle"/>
    <property type="match status" value="1"/>
</dbReference>
<evidence type="ECO:0000256" key="19">
    <source>
        <dbReference type="ARBA" id="ARBA00030029"/>
    </source>
</evidence>
<keyword evidence="9" id="KW-0963">Cytoplasm</keyword>
<dbReference type="GO" id="GO:0030409">
    <property type="term" value="F:glutamate formimidoyltransferase activity"/>
    <property type="evidence" value="ECO:0007669"/>
    <property type="project" value="UniProtKB-EC"/>
</dbReference>
<evidence type="ECO:0000256" key="15">
    <source>
        <dbReference type="ARBA" id="ARBA00023239"/>
    </source>
</evidence>
<evidence type="ECO:0000256" key="6">
    <source>
        <dbReference type="ARBA" id="ARBA00012252"/>
    </source>
</evidence>
<dbReference type="InterPro" id="IPR036178">
    <property type="entry name" value="Formintransfe-cycloase-like_sf"/>
</dbReference>
<dbReference type="AlphaFoldDB" id="A0A7V2AVH3"/>
<dbReference type="GO" id="GO:0019556">
    <property type="term" value="P:L-histidine catabolic process to glutamate and formamide"/>
    <property type="evidence" value="ECO:0007669"/>
    <property type="project" value="UniProtKB-UniPathway"/>
</dbReference>
<dbReference type="GO" id="GO:0030412">
    <property type="term" value="F:formimidoyltetrahydrofolate cyclodeaminase activity"/>
    <property type="evidence" value="ECO:0007669"/>
    <property type="project" value="UniProtKB-EC"/>
</dbReference>
<dbReference type="GO" id="GO:0005542">
    <property type="term" value="F:folic acid binding"/>
    <property type="evidence" value="ECO:0007669"/>
    <property type="project" value="UniProtKB-KW"/>
</dbReference>
<evidence type="ECO:0000313" key="22">
    <source>
        <dbReference type="EMBL" id="HER43949.1"/>
    </source>
</evidence>
<dbReference type="Gene3D" id="3.30.70.670">
    <property type="entry name" value="Formiminotransferase, C-terminal subdomain"/>
    <property type="match status" value="1"/>
</dbReference>
<dbReference type="InterPro" id="IPR007044">
    <property type="entry name" value="Cyclodeamin/CycHdrlase"/>
</dbReference>
<dbReference type="SMART" id="SM01221">
    <property type="entry name" value="FTCD"/>
    <property type="match status" value="1"/>
</dbReference>
<feature type="domain" description="Formiminotransferase N-terminal subdomain" evidence="21">
    <location>
        <begin position="2"/>
        <end position="179"/>
    </location>
</feature>
<feature type="domain" description="Formiminotransferase C-terminal subdomain" evidence="20">
    <location>
        <begin position="180"/>
        <end position="342"/>
    </location>
</feature>
<dbReference type="PANTHER" id="PTHR12234">
    <property type="entry name" value="FORMIMINOTRANSFERASE-CYCLODEAMINASE"/>
    <property type="match status" value="1"/>
</dbReference>
<comment type="subcellular location">
    <subcellularLocation>
        <location evidence="1">Cytoplasm</location>
        <location evidence="1">Cytoskeleton</location>
        <location evidence="1">Microtubule organizing center</location>
        <location evidence="1">Centrosome</location>
        <location evidence="1">Centriole</location>
    </subcellularLocation>
    <subcellularLocation>
        <location evidence="2">Golgi apparatus</location>
    </subcellularLocation>
</comment>
<evidence type="ECO:0000256" key="5">
    <source>
        <dbReference type="ARBA" id="ARBA00010825"/>
    </source>
</evidence>
<organism evidence="22">
    <name type="scientific">Eiseniibacteriota bacterium</name>
    <dbReference type="NCBI Taxonomy" id="2212470"/>
    <lineage>
        <taxon>Bacteria</taxon>
        <taxon>Candidatus Eiseniibacteriota</taxon>
    </lineage>
</organism>
<evidence type="ECO:0000256" key="18">
    <source>
        <dbReference type="ARBA" id="ARBA00025915"/>
    </source>
</evidence>
<reference evidence="22" key="1">
    <citation type="journal article" date="2020" name="mSystems">
        <title>Genome- and Community-Level Interaction Insights into Carbon Utilization and Element Cycling Functions of Hydrothermarchaeota in Hydrothermal Sediment.</title>
        <authorList>
            <person name="Zhou Z."/>
            <person name="Liu Y."/>
            <person name="Xu W."/>
            <person name="Pan J."/>
            <person name="Luo Z.H."/>
            <person name="Li M."/>
        </authorList>
    </citation>
    <scope>NUCLEOTIDE SEQUENCE [LARGE SCALE GENOMIC DNA]</scope>
    <source>
        <strain evidence="22">SpSt-1233</strain>
    </source>
</reference>
<dbReference type="Gene3D" id="3.30.990.10">
    <property type="entry name" value="Formiminotransferase, N-terminal subdomain"/>
    <property type="match status" value="1"/>
</dbReference>
<keyword evidence="15" id="KW-0456">Lyase</keyword>
<evidence type="ECO:0000256" key="9">
    <source>
        <dbReference type="ARBA" id="ARBA00022490"/>
    </source>
</evidence>
<keyword evidence="12" id="KW-0290">Folate-binding</keyword>
<accession>A0A7V2AVH3</accession>
<dbReference type="Pfam" id="PF07837">
    <property type="entry name" value="FTCD_N"/>
    <property type="match status" value="1"/>
</dbReference>
<evidence type="ECO:0000256" key="8">
    <source>
        <dbReference type="ARBA" id="ARBA00017787"/>
    </source>
</evidence>